<sequence length="150" mass="16771">MVIKTLISIRAVSSRSDTYKIKTSARAVLVLMPIFGLSWLFGLLAMGDRSLIFSYIFVITNSLQGVFIFKFHCLNNKDVVRYFSRILRTKRTRGSIASQLAANREQEARPVAGPSNKSCSREATFSQGKFSSPIVNTNTQQTDLAITEIK</sequence>
<dbReference type="Gene3D" id="1.20.1070.10">
    <property type="entry name" value="Rhodopsin 7-helix transmembrane proteins"/>
    <property type="match status" value="1"/>
</dbReference>
<protein>
    <recommendedName>
        <fullName evidence="6">G-protein coupled receptors family 2 profile 2 domain-containing protein</fullName>
    </recommendedName>
</protein>
<dbReference type="GO" id="GO:0004930">
    <property type="term" value="F:G protein-coupled receptor activity"/>
    <property type="evidence" value="ECO:0007669"/>
    <property type="project" value="InterPro"/>
</dbReference>
<evidence type="ECO:0000256" key="4">
    <source>
        <dbReference type="ARBA" id="ARBA00023136"/>
    </source>
</evidence>
<dbReference type="PANTHER" id="PTHR12011:SF347">
    <property type="entry name" value="FI21270P1-RELATED"/>
    <property type="match status" value="1"/>
</dbReference>
<comment type="subcellular location">
    <subcellularLocation>
        <location evidence="1">Membrane</location>
        <topology evidence="1">Multi-pass membrane protein</topology>
    </subcellularLocation>
</comment>
<keyword evidence="2 5" id="KW-0812">Transmembrane</keyword>
<dbReference type="GO" id="GO:0016020">
    <property type="term" value="C:membrane"/>
    <property type="evidence" value="ECO:0007669"/>
    <property type="project" value="UniProtKB-SubCell"/>
</dbReference>
<keyword evidence="4 5" id="KW-0472">Membrane</keyword>
<dbReference type="KEGG" id="tad:TRIADDRAFT_59353"/>
<dbReference type="Proteomes" id="UP000009022">
    <property type="component" value="Unassembled WGS sequence"/>
</dbReference>
<evidence type="ECO:0000256" key="1">
    <source>
        <dbReference type="ARBA" id="ARBA00004141"/>
    </source>
</evidence>
<dbReference type="CTD" id="6756521"/>
<evidence type="ECO:0000256" key="3">
    <source>
        <dbReference type="ARBA" id="ARBA00022989"/>
    </source>
</evidence>
<evidence type="ECO:0000313" key="8">
    <source>
        <dbReference type="Proteomes" id="UP000009022"/>
    </source>
</evidence>
<dbReference type="InParanoid" id="B3S4U8"/>
<dbReference type="GeneID" id="6756521"/>
<keyword evidence="8" id="KW-1185">Reference proteome</keyword>
<organism evidence="7 8">
    <name type="scientific">Trichoplax adhaerens</name>
    <name type="common">Trichoplax reptans</name>
    <dbReference type="NCBI Taxonomy" id="10228"/>
    <lineage>
        <taxon>Eukaryota</taxon>
        <taxon>Metazoa</taxon>
        <taxon>Placozoa</taxon>
        <taxon>Uniplacotomia</taxon>
        <taxon>Trichoplacea</taxon>
        <taxon>Trichoplacidae</taxon>
        <taxon>Trichoplax</taxon>
    </lineage>
</organism>
<feature type="transmembrane region" description="Helical" evidence="5">
    <location>
        <begin position="25"/>
        <end position="46"/>
    </location>
</feature>
<dbReference type="eggNOG" id="KOG4193">
    <property type="taxonomic scope" value="Eukaryota"/>
</dbReference>
<evidence type="ECO:0000256" key="2">
    <source>
        <dbReference type="ARBA" id="ARBA00022692"/>
    </source>
</evidence>
<accession>B3S4U8</accession>
<keyword evidence="3 5" id="KW-1133">Transmembrane helix</keyword>
<dbReference type="InterPro" id="IPR017981">
    <property type="entry name" value="GPCR_2-like_7TM"/>
</dbReference>
<dbReference type="PROSITE" id="PS50261">
    <property type="entry name" value="G_PROTEIN_RECEP_F2_4"/>
    <property type="match status" value="1"/>
</dbReference>
<dbReference type="AlphaFoldDB" id="B3S4U8"/>
<dbReference type="InterPro" id="IPR000832">
    <property type="entry name" value="GPCR_2_secretin-like"/>
</dbReference>
<dbReference type="EMBL" id="DS985250">
    <property type="protein sequence ID" value="EDV22272.1"/>
    <property type="molecule type" value="Genomic_DNA"/>
</dbReference>
<dbReference type="OrthoDB" id="1100386at2759"/>
<feature type="domain" description="G-protein coupled receptors family 2 profile 2" evidence="6">
    <location>
        <begin position="1"/>
        <end position="76"/>
    </location>
</feature>
<evidence type="ECO:0000259" key="6">
    <source>
        <dbReference type="PROSITE" id="PS50261"/>
    </source>
</evidence>
<name>B3S4U8_TRIAD</name>
<dbReference type="GO" id="GO:0007166">
    <property type="term" value="P:cell surface receptor signaling pathway"/>
    <property type="evidence" value="ECO:0007669"/>
    <property type="project" value="InterPro"/>
</dbReference>
<dbReference type="PhylomeDB" id="B3S4U8"/>
<gene>
    <name evidence="7" type="ORF">TRIADDRAFT_59353</name>
</gene>
<dbReference type="PANTHER" id="PTHR12011">
    <property type="entry name" value="ADHESION G-PROTEIN COUPLED RECEPTOR"/>
    <property type="match status" value="1"/>
</dbReference>
<proteinExistence type="predicted"/>
<dbReference type="HOGENOM" id="CLU_1742872_0_0_1"/>
<dbReference type="RefSeq" id="XP_002115427.1">
    <property type="nucleotide sequence ID" value="XM_002115391.1"/>
</dbReference>
<reference evidence="7 8" key="1">
    <citation type="journal article" date="2008" name="Nature">
        <title>The Trichoplax genome and the nature of placozoans.</title>
        <authorList>
            <person name="Srivastava M."/>
            <person name="Begovic E."/>
            <person name="Chapman J."/>
            <person name="Putnam N.H."/>
            <person name="Hellsten U."/>
            <person name="Kawashima T."/>
            <person name="Kuo A."/>
            <person name="Mitros T."/>
            <person name="Salamov A."/>
            <person name="Carpenter M.L."/>
            <person name="Signorovitch A.Y."/>
            <person name="Moreno M.A."/>
            <person name="Kamm K."/>
            <person name="Grimwood J."/>
            <person name="Schmutz J."/>
            <person name="Shapiro H."/>
            <person name="Grigoriev I.V."/>
            <person name="Buss L.W."/>
            <person name="Schierwater B."/>
            <person name="Dellaporta S.L."/>
            <person name="Rokhsar D.S."/>
        </authorList>
    </citation>
    <scope>NUCLEOTIDE SEQUENCE [LARGE SCALE GENOMIC DNA]</scope>
    <source>
        <strain evidence="7 8">Grell-BS-1999</strain>
    </source>
</reference>
<evidence type="ECO:0000256" key="5">
    <source>
        <dbReference type="SAM" id="Phobius"/>
    </source>
</evidence>
<dbReference type="Pfam" id="PF00002">
    <property type="entry name" value="7tm_2"/>
    <property type="match status" value="1"/>
</dbReference>
<evidence type="ECO:0000313" key="7">
    <source>
        <dbReference type="EMBL" id="EDV22272.1"/>
    </source>
</evidence>
<feature type="transmembrane region" description="Helical" evidence="5">
    <location>
        <begin position="52"/>
        <end position="71"/>
    </location>
</feature>